<feature type="compositionally biased region" description="Basic and acidic residues" evidence="1">
    <location>
        <begin position="313"/>
        <end position="327"/>
    </location>
</feature>
<reference evidence="2 3" key="1">
    <citation type="submission" date="2016-05" db="EMBL/GenBank/DDBJ databases">
        <title>Nuclear genome of Blastocystis sp. subtype 1 NandII.</title>
        <authorList>
            <person name="Gentekaki E."/>
            <person name="Curtis B."/>
            <person name="Stairs C."/>
            <person name="Eme L."/>
            <person name="Herman E."/>
            <person name="Klimes V."/>
            <person name="Arias M.C."/>
            <person name="Elias M."/>
            <person name="Hilliou F."/>
            <person name="Klute M."/>
            <person name="Malik S.-B."/>
            <person name="Pightling A."/>
            <person name="Rachubinski R."/>
            <person name="Salas D."/>
            <person name="Schlacht A."/>
            <person name="Suga H."/>
            <person name="Archibald J."/>
            <person name="Ball S.G."/>
            <person name="Clark G."/>
            <person name="Dacks J."/>
            <person name="Van Der Giezen M."/>
            <person name="Tsaousis A."/>
            <person name="Roger A."/>
        </authorList>
    </citation>
    <scope>NUCLEOTIDE SEQUENCE [LARGE SCALE GENOMIC DNA]</scope>
    <source>
        <strain evidence="3">ATCC 50177 / NandII</strain>
    </source>
</reference>
<organism evidence="2 3">
    <name type="scientific">Blastocystis sp. subtype 1 (strain ATCC 50177 / NandII)</name>
    <dbReference type="NCBI Taxonomy" id="478820"/>
    <lineage>
        <taxon>Eukaryota</taxon>
        <taxon>Sar</taxon>
        <taxon>Stramenopiles</taxon>
        <taxon>Bigyra</taxon>
        <taxon>Opalozoa</taxon>
        <taxon>Opalinata</taxon>
        <taxon>Blastocystidae</taxon>
        <taxon>Blastocystis</taxon>
    </lineage>
</organism>
<comment type="caution">
    <text evidence="2">The sequence shown here is derived from an EMBL/GenBank/DDBJ whole genome shotgun (WGS) entry which is preliminary data.</text>
</comment>
<sequence>MSFSDSIAKATDFITKHNTEEAVKLLKTLASSSEEMDENTIDKTHDLVEQLNTAFDDEDVLSENECFRKEGPVLPLLKKIVEYYEKDDNKKKEVVSLYNDIATFAEMVADFDTGSQYAKKCVKLSESIQDPMLISDAYYSCSNCLLSAALSIAATALDLIYSSDEKEHEVDIPDELKEKCEAYTAEAVDYFHQTYILNLKLAIEAAAKLKLVDGDLVNKLDDENITATVETLTKALDETNTESEEYTPILDYLMTATDMNKKCAEYDGLSFEEMIDTVNATMNGDDCCCDGCDSCEGDSHEEEEEEEEEEEREIEHADVSSKRAKKE</sequence>
<gene>
    <name evidence="2" type="ORF">AV274_3489</name>
</gene>
<proteinExistence type="predicted"/>
<evidence type="ECO:0000313" key="3">
    <source>
        <dbReference type="Proteomes" id="UP000078348"/>
    </source>
</evidence>
<keyword evidence="3" id="KW-1185">Reference proteome</keyword>
<evidence type="ECO:0000256" key="1">
    <source>
        <dbReference type="SAM" id="MobiDB-lite"/>
    </source>
</evidence>
<evidence type="ECO:0000313" key="2">
    <source>
        <dbReference type="EMBL" id="OAO14785.1"/>
    </source>
</evidence>
<protein>
    <submittedName>
        <fullName evidence="2">Uncharacterized protein</fullName>
    </submittedName>
</protein>
<name>A0A196SCL2_BLAHN</name>
<feature type="region of interest" description="Disordered" evidence="1">
    <location>
        <begin position="295"/>
        <end position="327"/>
    </location>
</feature>
<dbReference type="Proteomes" id="UP000078348">
    <property type="component" value="Unassembled WGS sequence"/>
</dbReference>
<dbReference type="EMBL" id="LXWW01000210">
    <property type="protein sequence ID" value="OAO14785.1"/>
    <property type="molecule type" value="Genomic_DNA"/>
</dbReference>
<feature type="compositionally biased region" description="Acidic residues" evidence="1">
    <location>
        <begin position="295"/>
        <end position="312"/>
    </location>
</feature>
<accession>A0A196SCL2</accession>
<dbReference type="AlphaFoldDB" id="A0A196SCL2"/>